<reference evidence="14 15" key="1">
    <citation type="submission" date="2015-06" db="EMBL/GenBank/DDBJ databases">
        <title>Draft genome assembly of filamentous brackish cyanobacterium Limnoraphis robusta strain CS-951.</title>
        <authorList>
            <person name="Willis A."/>
            <person name="Parks M."/>
            <person name="Burford M.A."/>
        </authorList>
    </citation>
    <scope>NUCLEOTIDE SEQUENCE [LARGE SCALE GENOMIC DNA]</scope>
    <source>
        <strain evidence="14 15">CS-951</strain>
    </source>
</reference>
<comment type="caution">
    <text evidence="14">The sequence shown here is derived from an EMBL/GenBank/DDBJ whole genome shotgun (WGS) entry which is preliminary data.</text>
</comment>
<proteinExistence type="predicted"/>
<keyword evidence="7" id="KW-0630">Potassium</keyword>
<feature type="transmembrane region" description="Helical" evidence="12">
    <location>
        <begin position="95"/>
        <end position="119"/>
    </location>
</feature>
<feature type="domain" description="Ion transport" evidence="13">
    <location>
        <begin position="30"/>
        <end position="222"/>
    </location>
</feature>
<evidence type="ECO:0000256" key="7">
    <source>
        <dbReference type="ARBA" id="ARBA00022958"/>
    </source>
</evidence>
<feature type="transmembrane region" description="Helical" evidence="12">
    <location>
        <begin position="31"/>
        <end position="53"/>
    </location>
</feature>
<keyword evidence="11" id="KW-0407">Ion channel</keyword>
<keyword evidence="3" id="KW-0633">Potassium transport</keyword>
<evidence type="ECO:0000256" key="9">
    <source>
        <dbReference type="ARBA" id="ARBA00023065"/>
    </source>
</evidence>
<evidence type="ECO:0000256" key="5">
    <source>
        <dbReference type="ARBA" id="ARBA00022826"/>
    </source>
</evidence>
<dbReference type="Gene3D" id="1.20.120.350">
    <property type="entry name" value="Voltage-gated potassium channels. Chain C"/>
    <property type="match status" value="1"/>
</dbReference>
<dbReference type="GO" id="GO:0001508">
    <property type="term" value="P:action potential"/>
    <property type="evidence" value="ECO:0007669"/>
    <property type="project" value="TreeGrafter"/>
</dbReference>
<dbReference type="Proteomes" id="UP000033607">
    <property type="component" value="Unassembled WGS sequence"/>
</dbReference>
<evidence type="ECO:0000256" key="12">
    <source>
        <dbReference type="SAM" id="Phobius"/>
    </source>
</evidence>
<evidence type="ECO:0000313" key="14">
    <source>
        <dbReference type="EMBL" id="KKD37698.1"/>
    </source>
</evidence>
<keyword evidence="2" id="KW-0813">Transport</keyword>
<name>A0A0F5YG10_9CYAN</name>
<dbReference type="Gene3D" id="1.10.287.70">
    <property type="match status" value="1"/>
</dbReference>
<keyword evidence="5" id="KW-0631">Potassium channel</keyword>
<feature type="transmembrane region" description="Helical" evidence="12">
    <location>
        <begin position="147"/>
        <end position="166"/>
    </location>
</feature>
<dbReference type="GO" id="GO:0008076">
    <property type="term" value="C:voltage-gated potassium channel complex"/>
    <property type="evidence" value="ECO:0007669"/>
    <property type="project" value="InterPro"/>
</dbReference>
<evidence type="ECO:0000256" key="1">
    <source>
        <dbReference type="ARBA" id="ARBA00004141"/>
    </source>
</evidence>
<evidence type="ECO:0000256" key="4">
    <source>
        <dbReference type="ARBA" id="ARBA00022692"/>
    </source>
</evidence>
<feature type="transmembrane region" description="Helical" evidence="12">
    <location>
        <begin position="178"/>
        <end position="197"/>
    </location>
</feature>
<feature type="transmembrane region" description="Helical" evidence="12">
    <location>
        <begin position="209"/>
        <end position="226"/>
    </location>
</feature>
<keyword evidence="6" id="KW-0851">Voltage-gated channel</keyword>
<keyword evidence="8 12" id="KW-1133">Transmembrane helix</keyword>
<dbReference type="PATRIC" id="fig|1637645.4.peg.581"/>
<evidence type="ECO:0000256" key="8">
    <source>
        <dbReference type="ARBA" id="ARBA00022989"/>
    </source>
</evidence>
<evidence type="ECO:0000256" key="10">
    <source>
        <dbReference type="ARBA" id="ARBA00023136"/>
    </source>
</evidence>
<dbReference type="PANTHER" id="PTHR11537:SF254">
    <property type="entry name" value="POTASSIUM VOLTAGE-GATED CHANNEL PROTEIN SHAB"/>
    <property type="match status" value="1"/>
</dbReference>
<dbReference type="InterPro" id="IPR028325">
    <property type="entry name" value="VG_K_chnl"/>
</dbReference>
<evidence type="ECO:0000256" key="2">
    <source>
        <dbReference type="ARBA" id="ARBA00022448"/>
    </source>
</evidence>
<evidence type="ECO:0000256" key="6">
    <source>
        <dbReference type="ARBA" id="ARBA00022882"/>
    </source>
</evidence>
<organism evidence="14 15">
    <name type="scientific">Limnoraphis robusta CS-951</name>
    <dbReference type="NCBI Taxonomy" id="1637645"/>
    <lineage>
        <taxon>Bacteria</taxon>
        <taxon>Bacillati</taxon>
        <taxon>Cyanobacteriota</taxon>
        <taxon>Cyanophyceae</taxon>
        <taxon>Oscillatoriophycideae</taxon>
        <taxon>Oscillatoriales</taxon>
        <taxon>Sirenicapillariaceae</taxon>
        <taxon>Limnoraphis</taxon>
    </lineage>
</organism>
<comment type="subcellular location">
    <subcellularLocation>
        <location evidence="1">Membrane</location>
        <topology evidence="1">Multi-pass membrane protein</topology>
    </subcellularLocation>
</comment>
<dbReference type="PRINTS" id="PR00169">
    <property type="entry name" value="KCHANNEL"/>
</dbReference>
<evidence type="ECO:0000256" key="3">
    <source>
        <dbReference type="ARBA" id="ARBA00022538"/>
    </source>
</evidence>
<dbReference type="AlphaFoldDB" id="A0A0F5YG10"/>
<dbReference type="EMBL" id="LATL02000033">
    <property type="protein sequence ID" value="KKD37698.1"/>
    <property type="molecule type" value="Genomic_DNA"/>
</dbReference>
<keyword evidence="4 12" id="KW-0812">Transmembrane</keyword>
<evidence type="ECO:0000259" key="13">
    <source>
        <dbReference type="Pfam" id="PF00520"/>
    </source>
</evidence>
<protein>
    <submittedName>
        <fullName evidence="14">Ion transporter</fullName>
    </submittedName>
</protein>
<dbReference type="Pfam" id="PF00520">
    <property type="entry name" value="Ion_trans"/>
    <property type="match status" value="1"/>
</dbReference>
<dbReference type="PANTHER" id="PTHR11537">
    <property type="entry name" value="VOLTAGE-GATED POTASSIUM CHANNEL"/>
    <property type="match status" value="1"/>
</dbReference>
<dbReference type="OrthoDB" id="9810759at2"/>
<evidence type="ECO:0000256" key="11">
    <source>
        <dbReference type="ARBA" id="ARBA00023303"/>
    </source>
</evidence>
<dbReference type="InterPro" id="IPR027359">
    <property type="entry name" value="Volt_channel_dom_sf"/>
</dbReference>
<sequence length="282" mass="32331">MAEQCEIEGLKSIRQRIAFYLDDLETSIGRLFSFSITGLILLSSVIFVIQTYPISTEFRYILEQIDRVIVIIFAVEYIVRFWVAEQKYQFFFNPFSLIDLVSILPYLLGIFNVSFLRILRWLRILRLIRFIDVKIYIFRLQTEDGIIFARIIFTLLTIIFVFSGLIYQVEKPVNPEIFGTFLDAVYFSVVTMTTVGYGDVVPLSEPGRFLTILMILTGIALIPWQVGDLIKQLVKTVNKVETICPGCGWSSHDPDAIYCKRCGTRLNPNPGFDDSANSNGKV</sequence>
<dbReference type="GO" id="GO:0005249">
    <property type="term" value="F:voltage-gated potassium channel activity"/>
    <property type="evidence" value="ECO:0007669"/>
    <property type="project" value="InterPro"/>
</dbReference>
<dbReference type="InterPro" id="IPR005821">
    <property type="entry name" value="Ion_trans_dom"/>
</dbReference>
<keyword evidence="10 12" id="KW-0472">Membrane</keyword>
<dbReference type="SUPFAM" id="SSF81324">
    <property type="entry name" value="Voltage-gated potassium channels"/>
    <property type="match status" value="1"/>
</dbReference>
<evidence type="ECO:0000313" key="15">
    <source>
        <dbReference type="Proteomes" id="UP000033607"/>
    </source>
</evidence>
<keyword evidence="9" id="KW-0406">Ion transport</keyword>
<gene>
    <name evidence="14" type="ORF">WN50_12975</name>
</gene>
<accession>A0A0F5YG10</accession>
<dbReference type="RefSeq" id="WP_046278967.1">
    <property type="nucleotide sequence ID" value="NZ_LATL02000033.1"/>
</dbReference>
<feature type="transmembrane region" description="Helical" evidence="12">
    <location>
        <begin position="65"/>
        <end position="83"/>
    </location>
</feature>